<dbReference type="GO" id="GO:0016787">
    <property type="term" value="F:hydrolase activity"/>
    <property type="evidence" value="ECO:0007669"/>
    <property type="project" value="UniProtKB-KW"/>
</dbReference>
<feature type="domain" description="Helicase C-terminal" evidence="12">
    <location>
        <begin position="566"/>
        <end position="730"/>
    </location>
</feature>
<evidence type="ECO:0000256" key="5">
    <source>
        <dbReference type="ARBA" id="ARBA00022840"/>
    </source>
</evidence>
<feature type="compositionally biased region" description="Basic and acidic residues" evidence="10">
    <location>
        <begin position="130"/>
        <end position="155"/>
    </location>
</feature>
<dbReference type="GO" id="GO:0008380">
    <property type="term" value="P:RNA splicing"/>
    <property type="evidence" value="ECO:0007669"/>
    <property type="project" value="UniProtKB-KW"/>
</dbReference>
<dbReference type="EMBL" id="CP063134">
    <property type="protein sequence ID" value="QOU19559.1"/>
    <property type="molecule type" value="Genomic_DNA"/>
</dbReference>
<dbReference type="InterPro" id="IPR014014">
    <property type="entry name" value="RNA_helicase_DEAD_Q_motif"/>
</dbReference>
<protein>
    <recommendedName>
        <fullName evidence="1">RNA helicase</fullName>
        <ecNumber evidence="1">3.6.4.13</ecNumber>
    </recommendedName>
</protein>
<name>A0A871R1J6_DEKBR</name>
<dbReference type="RefSeq" id="XP_041136052.1">
    <property type="nucleotide sequence ID" value="XM_041282213.1"/>
</dbReference>
<dbReference type="Pfam" id="PF00270">
    <property type="entry name" value="DEAD"/>
    <property type="match status" value="1"/>
</dbReference>
<feature type="region of interest" description="Disordered" evidence="10">
    <location>
        <begin position="1"/>
        <end position="173"/>
    </location>
</feature>
<evidence type="ECO:0000256" key="6">
    <source>
        <dbReference type="ARBA" id="ARBA00023187"/>
    </source>
</evidence>
<dbReference type="SMART" id="SM00490">
    <property type="entry name" value="HELICc"/>
    <property type="match status" value="1"/>
</dbReference>
<dbReference type="InterPro" id="IPR011545">
    <property type="entry name" value="DEAD/DEAH_box_helicase_dom"/>
</dbReference>
<dbReference type="OrthoDB" id="196131at2759"/>
<dbReference type="PROSITE" id="PS51194">
    <property type="entry name" value="HELICASE_CTER"/>
    <property type="match status" value="1"/>
</dbReference>
<evidence type="ECO:0000259" key="13">
    <source>
        <dbReference type="PROSITE" id="PS51195"/>
    </source>
</evidence>
<dbReference type="PROSITE" id="PS00039">
    <property type="entry name" value="DEAD_ATP_HELICASE"/>
    <property type="match status" value="1"/>
</dbReference>
<comment type="catalytic activity">
    <reaction evidence="8">
        <text>ATP + H2O = ADP + phosphate + H(+)</text>
        <dbReference type="Rhea" id="RHEA:13065"/>
        <dbReference type="ChEBI" id="CHEBI:15377"/>
        <dbReference type="ChEBI" id="CHEBI:15378"/>
        <dbReference type="ChEBI" id="CHEBI:30616"/>
        <dbReference type="ChEBI" id="CHEBI:43474"/>
        <dbReference type="ChEBI" id="CHEBI:456216"/>
        <dbReference type="EC" id="3.6.4.13"/>
    </reaction>
</comment>
<dbReference type="InterPro" id="IPR000629">
    <property type="entry name" value="RNA-helicase_DEAD-box_CS"/>
</dbReference>
<dbReference type="EC" id="3.6.4.13" evidence="1"/>
<evidence type="ECO:0000256" key="10">
    <source>
        <dbReference type="SAM" id="MobiDB-lite"/>
    </source>
</evidence>
<keyword evidence="2" id="KW-0547">Nucleotide-binding</keyword>
<evidence type="ECO:0000256" key="8">
    <source>
        <dbReference type="ARBA" id="ARBA00047984"/>
    </source>
</evidence>
<dbReference type="SMART" id="SM00487">
    <property type="entry name" value="DEXDc"/>
    <property type="match status" value="1"/>
</dbReference>
<dbReference type="InterPro" id="IPR014001">
    <property type="entry name" value="Helicase_ATP-bd"/>
</dbReference>
<evidence type="ECO:0000313" key="15">
    <source>
        <dbReference type="Proteomes" id="UP000663131"/>
    </source>
</evidence>
<dbReference type="AlphaFoldDB" id="A0A871R1J6"/>
<gene>
    <name evidence="14" type="ORF">BRETT_003708</name>
</gene>
<dbReference type="GO" id="GO:0003676">
    <property type="term" value="F:nucleic acid binding"/>
    <property type="evidence" value="ECO:0007669"/>
    <property type="project" value="InterPro"/>
</dbReference>
<keyword evidence="6" id="KW-0507">mRNA processing</keyword>
<keyword evidence="5" id="KW-0067">ATP-binding</keyword>
<dbReference type="Pfam" id="PF23469">
    <property type="entry name" value="KH_12"/>
    <property type="match status" value="1"/>
</dbReference>
<dbReference type="InterPro" id="IPR027417">
    <property type="entry name" value="P-loop_NTPase"/>
</dbReference>
<dbReference type="GO" id="GO:0003724">
    <property type="term" value="F:RNA helicase activity"/>
    <property type="evidence" value="ECO:0007669"/>
    <property type="project" value="UniProtKB-EC"/>
</dbReference>
<feature type="compositionally biased region" description="Polar residues" evidence="10">
    <location>
        <begin position="99"/>
        <end position="109"/>
    </location>
</feature>
<dbReference type="GO" id="GO:0005524">
    <property type="term" value="F:ATP binding"/>
    <property type="evidence" value="ECO:0007669"/>
    <property type="project" value="UniProtKB-KW"/>
</dbReference>
<evidence type="ECO:0000256" key="7">
    <source>
        <dbReference type="ARBA" id="ARBA00038511"/>
    </source>
</evidence>
<reference evidence="14" key="1">
    <citation type="submission" date="2020-10" db="EMBL/GenBank/DDBJ databases">
        <authorList>
            <person name="Palmer J.M."/>
        </authorList>
    </citation>
    <scope>NUCLEOTIDE SEQUENCE</scope>
    <source>
        <strain evidence="14">UCD 2041</strain>
    </source>
</reference>
<proteinExistence type="inferred from homology"/>
<dbReference type="PROSITE" id="PS51195">
    <property type="entry name" value="Q_MOTIF"/>
    <property type="match status" value="1"/>
</dbReference>
<dbReference type="Pfam" id="PF00271">
    <property type="entry name" value="Helicase_C"/>
    <property type="match status" value="1"/>
</dbReference>
<evidence type="ECO:0000256" key="2">
    <source>
        <dbReference type="ARBA" id="ARBA00022741"/>
    </source>
</evidence>
<reference evidence="14" key="2">
    <citation type="journal article" name="BMC Genomics">
        <title>New genome assemblies reveal patterns of domestication and adaptation across Brettanomyces (Dekkera) species.</title>
        <authorList>
            <person name="Roach M.J."/>
            <person name="Borneman A.R."/>
        </authorList>
    </citation>
    <scope>NUCLEOTIDE SEQUENCE</scope>
    <source>
        <strain evidence="14">UCD 2041</strain>
    </source>
</reference>
<evidence type="ECO:0000256" key="3">
    <source>
        <dbReference type="ARBA" id="ARBA00022801"/>
    </source>
</evidence>
<feature type="compositionally biased region" description="Basic and acidic residues" evidence="10">
    <location>
        <begin position="14"/>
        <end position="30"/>
    </location>
</feature>
<dbReference type="CDD" id="cd18787">
    <property type="entry name" value="SF2_C_DEAD"/>
    <property type="match status" value="1"/>
</dbReference>
<evidence type="ECO:0000256" key="1">
    <source>
        <dbReference type="ARBA" id="ARBA00012552"/>
    </source>
</evidence>
<dbReference type="SUPFAM" id="SSF52540">
    <property type="entry name" value="P-loop containing nucleoside triphosphate hydrolases"/>
    <property type="match status" value="1"/>
</dbReference>
<dbReference type="KEGG" id="bbrx:BRETT_003708"/>
<evidence type="ECO:0000256" key="9">
    <source>
        <dbReference type="PROSITE-ProRule" id="PRU00552"/>
    </source>
</evidence>
<accession>A0A871R1J6</accession>
<feature type="region of interest" description="Disordered" evidence="10">
    <location>
        <begin position="759"/>
        <end position="808"/>
    </location>
</feature>
<dbReference type="Gene3D" id="3.40.50.300">
    <property type="entry name" value="P-loop containing nucleotide triphosphate hydrolases"/>
    <property type="match status" value="2"/>
</dbReference>
<keyword evidence="6" id="KW-0508">mRNA splicing</keyword>
<evidence type="ECO:0000256" key="4">
    <source>
        <dbReference type="ARBA" id="ARBA00022806"/>
    </source>
</evidence>
<feature type="domain" description="DEAD-box RNA helicase Q" evidence="13">
    <location>
        <begin position="335"/>
        <end position="363"/>
    </location>
</feature>
<feature type="compositionally biased region" description="Basic and acidic residues" evidence="10">
    <location>
        <begin position="759"/>
        <end position="792"/>
    </location>
</feature>
<feature type="short sequence motif" description="Q motif" evidence="9">
    <location>
        <begin position="335"/>
        <end position="363"/>
    </location>
</feature>
<evidence type="ECO:0000259" key="11">
    <source>
        <dbReference type="PROSITE" id="PS51192"/>
    </source>
</evidence>
<feature type="compositionally biased region" description="Basic and acidic residues" evidence="10">
    <location>
        <begin position="44"/>
        <end position="67"/>
    </location>
</feature>
<comment type="similarity">
    <text evidence="7">Belongs to the DEAD box helicase family. DDX46/PRP5 subfamily.</text>
</comment>
<dbReference type="InterPro" id="IPR001650">
    <property type="entry name" value="Helicase_C-like"/>
</dbReference>
<keyword evidence="4" id="KW-0347">Helicase</keyword>
<dbReference type="Proteomes" id="UP000663131">
    <property type="component" value="Chromosome 6"/>
</dbReference>
<organism evidence="14 15">
    <name type="scientific">Dekkera bruxellensis</name>
    <name type="common">Brettanomyces custersii</name>
    <dbReference type="NCBI Taxonomy" id="5007"/>
    <lineage>
        <taxon>Eukaryota</taxon>
        <taxon>Fungi</taxon>
        <taxon>Dikarya</taxon>
        <taxon>Ascomycota</taxon>
        <taxon>Saccharomycotina</taxon>
        <taxon>Pichiomycetes</taxon>
        <taxon>Pichiales</taxon>
        <taxon>Pichiaceae</taxon>
        <taxon>Brettanomyces</taxon>
    </lineage>
</organism>
<feature type="compositionally biased region" description="Polar residues" evidence="10">
    <location>
        <begin position="69"/>
        <end position="85"/>
    </location>
</feature>
<dbReference type="GeneID" id="64575631"/>
<dbReference type="InterPro" id="IPR056149">
    <property type="entry name" value="PRP5/DDX46/KHDC4_KH"/>
</dbReference>
<dbReference type="PROSITE" id="PS51192">
    <property type="entry name" value="HELICASE_ATP_BIND_1"/>
    <property type="match status" value="1"/>
</dbReference>
<evidence type="ECO:0000259" key="12">
    <source>
        <dbReference type="PROSITE" id="PS51194"/>
    </source>
</evidence>
<keyword evidence="3" id="KW-0378">Hydrolase</keyword>
<feature type="domain" description="Helicase ATP-binding" evidence="11">
    <location>
        <begin position="366"/>
        <end position="555"/>
    </location>
</feature>
<feature type="compositionally biased region" description="Basic residues" evidence="10">
    <location>
        <begin position="1"/>
        <end position="13"/>
    </location>
</feature>
<sequence length="913" mass="103073">MYRGRGNSKRGRKNRYEFYKRDDRYREPERKRSRYSSFHYGQSESREYDHRQQSYEINRHEHYKYNHDYGSQSNGSYNESRSYPNLPNRLGNYPERVSGNVSTNKFSDSIQKRQETNGSTFANVETPLKSSRESRSSSPNADKRLANLDHQETATKPKKALGGTQKTKMKFKKKAITRKKMLGGIKLKKALLNMDVIEDDVKSSPIPKNAANVFKPKISSLKPIKHDSTDLDLYLRNLKAKKDKELGGHEIFSDDEDGDVRETDTLPYEYDQVQHDSKKKDKQKLPVFPQSKREMVKSLYEESSFISNMTDEEVSSLRIQNAIVIHGNNPVRSILTWAQSGFSSNIYEVLMNLKFGSPTPIQGEALPNIMSGRDFIGIAKTGSGKTLAYLLPMFRHILANVGLMKRSETSNSVRHSASQPLALILTPTRELATQVFKVCQPFLSSLHIHGQCCYGGQSISHQISGLKVQADVIVATPGRLIDLLGANNGKILSLSDISYFVLDEADRMFDMGFEPQVEKVARLMMKHRQTVLFSATFPPKVERLALRFLNDPVRVSVGIRNLLSKDIDQKFLVLDPDDKFPELLRILGEFKAKDANGKVLVFADTQNSCDRLVQWLSKRGYPSLSLHGGLDQSDRDEIITDFRNGVIDILVATSVASRGLDIDNLNMVINFYAPSHMEDYIHRVGRTGRAGRKGKSYTMITHTEEKAASDIVKLLELSSMPVPTDLQNMSTSFREKVKAGKARFSGGFGGKGLEKLEELREEKRKQQEQIYDDNDKVNEDKVNDKQHEKSNDKIAGNENKKTPEGESLPANFFAEPAAPGAVPFHAKIEINDLSPRVRWSVANANTLKKVIDQTSVAITNKGRFYPPGKIPKADDTPKLYLLVEGSDELKVKQAMGLFNEAYTESLNAERGRH</sequence>
<dbReference type="PANTHER" id="PTHR47958">
    <property type="entry name" value="ATP-DEPENDENT RNA HELICASE DBP3"/>
    <property type="match status" value="1"/>
</dbReference>
<evidence type="ECO:0000313" key="14">
    <source>
        <dbReference type="EMBL" id="QOU19559.1"/>
    </source>
</evidence>